<name>A0AAP5BM20_9BURK</name>
<evidence type="ECO:0000313" key="5">
    <source>
        <dbReference type="Proteomes" id="UP001242288"/>
    </source>
</evidence>
<protein>
    <submittedName>
        <fullName evidence="3">Uncharacterized protein</fullName>
    </submittedName>
</protein>
<evidence type="ECO:0000313" key="3">
    <source>
        <dbReference type="EMBL" id="MDQ6414136.1"/>
    </source>
</evidence>
<dbReference type="EMBL" id="JAMXWF010000091">
    <property type="protein sequence ID" value="MDQ6414136.1"/>
    <property type="molecule type" value="Genomic_DNA"/>
</dbReference>
<accession>A0AAP5BM20</accession>
<dbReference type="Proteomes" id="UP001242288">
    <property type="component" value="Unassembled WGS sequence"/>
</dbReference>
<dbReference type="RefSeq" id="WP_266262251.1">
    <property type="nucleotide sequence ID" value="NZ_JAMXWF010000091.1"/>
</dbReference>
<evidence type="ECO:0000256" key="1">
    <source>
        <dbReference type="SAM" id="MobiDB-lite"/>
    </source>
</evidence>
<proteinExistence type="predicted"/>
<organism evidence="3 5">
    <name type="scientific">Paraburkholderia madseniana</name>
    <dbReference type="NCBI Taxonomy" id="2599607"/>
    <lineage>
        <taxon>Bacteria</taxon>
        <taxon>Pseudomonadati</taxon>
        <taxon>Pseudomonadota</taxon>
        <taxon>Betaproteobacteria</taxon>
        <taxon>Burkholderiales</taxon>
        <taxon>Burkholderiaceae</taxon>
        <taxon>Paraburkholderia</taxon>
    </lineage>
</organism>
<reference evidence="3" key="1">
    <citation type="submission" date="2022-06" db="EMBL/GenBank/DDBJ databases">
        <title>PHB producers.</title>
        <authorList>
            <person name="Besaury L."/>
        </authorList>
    </citation>
    <scope>NUCLEOTIDE SEQUENCE</scope>
    <source>
        <strain evidence="3 4">SEWS6</strain>
    </source>
</reference>
<dbReference type="AlphaFoldDB" id="A0AAP5BM20"/>
<dbReference type="EMBL" id="JAPKHW010000091">
    <property type="protein sequence ID" value="MCX4152324.1"/>
    <property type="molecule type" value="Genomic_DNA"/>
</dbReference>
<comment type="caution">
    <text evidence="3">The sequence shown here is derived from an EMBL/GenBank/DDBJ whole genome shotgun (WGS) entry which is preliminary data.</text>
</comment>
<evidence type="ECO:0000313" key="4">
    <source>
        <dbReference type="Proteomes" id="UP001209412"/>
    </source>
</evidence>
<gene>
    <name evidence="3" type="ORF">NIE36_44295</name>
    <name evidence="2" type="ORF">OSB80_44405</name>
</gene>
<feature type="region of interest" description="Disordered" evidence="1">
    <location>
        <begin position="1"/>
        <end position="24"/>
    </location>
</feature>
<sequence>SSARLLMNRGARQRQSAAIKGHPATAIERPKNFRLTAIQEWSVTMRLRREVDLMSDFRLG</sequence>
<evidence type="ECO:0000313" key="2">
    <source>
        <dbReference type="EMBL" id="MCX4152324.1"/>
    </source>
</evidence>
<keyword evidence="4" id="KW-1185">Reference proteome</keyword>
<feature type="non-terminal residue" evidence="3">
    <location>
        <position position="1"/>
    </location>
</feature>
<dbReference type="Proteomes" id="UP001209412">
    <property type="component" value="Unassembled WGS sequence"/>
</dbReference>